<organism evidence="1 2">
    <name type="scientific">Halanaerobium salsuginis</name>
    <dbReference type="NCBI Taxonomy" id="29563"/>
    <lineage>
        <taxon>Bacteria</taxon>
        <taxon>Bacillati</taxon>
        <taxon>Bacillota</taxon>
        <taxon>Clostridia</taxon>
        <taxon>Halanaerobiales</taxon>
        <taxon>Halanaerobiaceae</taxon>
        <taxon>Halanaerobium</taxon>
    </lineage>
</organism>
<reference evidence="1 2" key="1">
    <citation type="submission" date="2016-10" db="EMBL/GenBank/DDBJ databases">
        <authorList>
            <person name="de Groot N.N."/>
        </authorList>
    </citation>
    <scope>NUCLEOTIDE SEQUENCE [LARGE SCALE GENOMIC DNA]</scope>
    <source>
        <strain evidence="1 2">ATCC 51327</strain>
    </source>
</reference>
<evidence type="ECO:0000313" key="1">
    <source>
        <dbReference type="EMBL" id="SFL41149.1"/>
    </source>
</evidence>
<accession>A0A1I4HFU0</accession>
<protein>
    <submittedName>
        <fullName evidence="1">C_GCAxxG_C_C family probable redox protein</fullName>
    </submittedName>
</protein>
<dbReference type="Pfam" id="PF09719">
    <property type="entry name" value="C_GCAxxG_C_C"/>
    <property type="match status" value="1"/>
</dbReference>
<sequence>MDKKQYVLEKIYQHGFDYEKNMRGCCQATILAVKDFFIIDDLIFKSTNSFSGGIAEGGTGNCGAFLAGCIIFSYFFGRDINSIHLSGSKFKDKQLSRLLREKFVQEYQAEICQDIQQKIFGQSFDMQTAIGKETMKTAGGHQDKCTAVVGKAASWIAEILINQGVELK</sequence>
<dbReference type="STRING" id="29563.SAMN02983006_01076"/>
<dbReference type="InterPro" id="IPR010181">
    <property type="entry name" value="CGCAxxGCC_motif"/>
</dbReference>
<dbReference type="Proteomes" id="UP000199006">
    <property type="component" value="Unassembled WGS sequence"/>
</dbReference>
<dbReference type="EMBL" id="FOTI01000011">
    <property type="protein sequence ID" value="SFL41149.1"/>
    <property type="molecule type" value="Genomic_DNA"/>
</dbReference>
<dbReference type="RefSeq" id="WP_089860764.1">
    <property type="nucleotide sequence ID" value="NZ_FOTI01000011.1"/>
</dbReference>
<name>A0A1I4HFU0_9FIRM</name>
<dbReference type="AlphaFoldDB" id="A0A1I4HFU0"/>
<proteinExistence type="predicted"/>
<gene>
    <name evidence="1" type="ORF">SAMN02983006_01076</name>
</gene>
<keyword evidence="2" id="KW-1185">Reference proteome</keyword>
<evidence type="ECO:0000313" key="2">
    <source>
        <dbReference type="Proteomes" id="UP000199006"/>
    </source>
</evidence>
<dbReference type="OrthoDB" id="369897at2"/>